<dbReference type="Proteomes" id="UP001465755">
    <property type="component" value="Unassembled WGS sequence"/>
</dbReference>
<sequence length="346" mass="37933">MAAASPPAMPDPSMDAMTHTHECDGTPMTLHGGGTWHGHVYPGIIFLGWGLWWTYHTFRLQLRSRQLGDAPFQSQPWYAASLRCLWAIEPVLKTFGAPFGILVELRLDHTSFLNLICREDGTFAMRHIHNWQHASSYPGFIVSGAVDFLGMWVPLPPGTQQVFLALSFGLEGFLMLMHKKHEALDEGAWLCSMGQMLFTESVAWQPGPGRPGAGAAMMAPAAFAMVVLALGVCMLLLYVCMHIVFERVGGYHRLPTTMQEHDPHEPHFKGLELSREFSGDDSANEQSEGSEGHTTPPQKLHGSSSSGSSSQQQASGRRQLTVALSSLRSGGDARGGPRHKPNDHII</sequence>
<evidence type="ECO:0000256" key="2">
    <source>
        <dbReference type="SAM" id="Phobius"/>
    </source>
</evidence>
<keyword evidence="2" id="KW-0472">Membrane</keyword>
<dbReference type="PANTHER" id="PTHR16007">
    <property type="entry name" value="EPIDIDYMAL MEMBRANE PROTEIN E9-RELATED"/>
    <property type="match status" value="1"/>
</dbReference>
<organism evidence="3 4">
    <name type="scientific">Symbiochloris irregularis</name>
    <dbReference type="NCBI Taxonomy" id="706552"/>
    <lineage>
        <taxon>Eukaryota</taxon>
        <taxon>Viridiplantae</taxon>
        <taxon>Chlorophyta</taxon>
        <taxon>core chlorophytes</taxon>
        <taxon>Trebouxiophyceae</taxon>
        <taxon>Trebouxiales</taxon>
        <taxon>Trebouxiaceae</taxon>
        <taxon>Symbiochloris</taxon>
    </lineage>
</organism>
<feature type="compositionally biased region" description="Low complexity" evidence="1">
    <location>
        <begin position="302"/>
        <end position="316"/>
    </location>
</feature>
<dbReference type="PANTHER" id="PTHR16007:SF15">
    <property type="entry name" value="TRANSMEMBRANE PROTEIN 45B"/>
    <property type="match status" value="1"/>
</dbReference>
<reference evidence="3 4" key="1">
    <citation type="journal article" date="2024" name="Nat. Commun.">
        <title>Phylogenomics reveals the evolutionary origins of lichenization in chlorophyte algae.</title>
        <authorList>
            <person name="Puginier C."/>
            <person name="Libourel C."/>
            <person name="Otte J."/>
            <person name="Skaloud P."/>
            <person name="Haon M."/>
            <person name="Grisel S."/>
            <person name="Petersen M."/>
            <person name="Berrin J.G."/>
            <person name="Delaux P.M."/>
            <person name="Dal Grande F."/>
            <person name="Keller J."/>
        </authorList>
    </citation>
    <scope>NUCLEOTIDE SEQUENCE [LARGE SCALE GENOMIC DNA]</scope>
    <source>
        <strain evidence="3 4">SAG 2036</strain>
    </source>
</reference>
<accession>A0AAW1PV67</accession>
<dbReference type="AlphaFoldDB" id="A0AAW1PV67"/>
<evidence type="ECO:0000313" key="3">
    <source>
        <dbReference type="EMBL" id="KAK9813843.1"/>
    </source>
</evidence>
<comment type="caution">
    <text evidence="3">The sequence shown here is derived from an EMBL/GenBank/DDBJ whole genome shotgun (WGS) entry which is preliminary data.</text>
</comment>
<keyword evidence="2" id="KW-1133">Transmembrane helix</keyword>
<evidence type="ECO:0000256" key="1">
    <source>
        <dbReference type="SAM" id="MobiDB-lite"/>
    </source>
</evidence>
<feature type="compositionally biased region" description="Polar residues" evidence="1">
    <location>
        <begin position="284"/>
        <end position="297"/>
    </location>
</feature>
<evidence type="ECO:0000313" key="4">
    <source>
        <dbReference type="Proteomes" id="UP001465755"/>
    </source>
</evidence>
<dbReference type="EMBL" id="JALJOQ010000002">
    <property type="protein sequence ID" value="KAK9813843.1"/>
    <property type="molecule type" value="Genomic_DNA"/>
</dbReference>
<dbReference type="InterPro" id="IPR042127">
    <property type="entry name" value="TMEM45"/>
</dbReference>
<keyword evidence="2" id="KW-0812">Transmembrane</keyword>
<proteinExistence type="predicted"/>
<keyword evidence="4" id="KW-1185">Reference proteome</keyword>
<feature type="transmembrane region" description="Helical" evidence="2">
    <location>
        <begin position="36"/>
        <end position="55"/>
    </location>
</feature>
<gene>
    <name evidence="3" type="ORF">WJX73_001440</name>
</gene>
<feature type="transmembrane region" description="Helical" evidence="2">
    <location>
        <begin position="217"/>
        <end position="245"/>
    </location>
</feature>
<feature type="region of interest" description="Disordered" evidence="1">
    <location>
        <begin position="276"/>
        <end position="346"/>
    </location>
</feature>
<name>A0AAW1PV67_9CHLO</name>
<protein>
    <submittedName>
        <fullName evidence="3">Uncharacterized protein</fullName>
    </submittedName>
</protein>